<protein>
    <submittedName>
        <fullName evidence="2">Uncharacterized protein</fullName>
    </submittedName>
</protein>
<dbReference type="Proteomes" id="UP001500280">
    <property type="component" value="Unassembled WGS sequence"/>
</dbReference>
<evidence type="ECO:0000313" key="2">
    <source>
        <dbReference type="EMBL" id="GAA1676393.1"/>
    </source>
</evidence>
<sequence length="71" mass="7406">MDSVAGGRSAAACASGDAGSTACDGDSEADRVHEDRSWFGATRRWADQRAGRDNHTKCRSVEPGDGDAYGT</sequence>
<feature type="compositionally biased region" description="Low complexity" evidence="1">
    <location>
        <begin position="1"/>
        <end position="22"/>
    </location>
</feature>
<evidence type="ECO:0000256" key="1">
    <source>
        <dbReference type="SAM" id="MobiDB-lite"/>
    </source>
</evidence>
<organism evidence="2 3">
    <name type="scientific">Kribbella yunnanensis</name>
    <dbReference type="NCBI Taxonomy" id="190194"/>
    <lineage>
        <taxon>Bacteria</taxon>
        <taxon>Bacillati</taxon>
        <taxon>Actinomycetota</taxon>
        <taxon>Actinomycetes</taxon>
        <taxon>Propionibacteriales</taxon>
        <taxon>Kribbellaceae</taxon>
        <taxon>Kribbella</taxon>
    </lineage>
</organism>
<evidence type="ECO:0000313" key="3">
    <source>
        <dbReference type="Proteomes" id="UP001500280"/>
    </source>
</evidence>
<feature type="region of interest" description="Disordered" evidence="1">
    <location>
        <begin position="48"/>
        <end position="71"/>
    </location>
</feature>
<keyword evidence="3" id="KW-1185">Reference proteome</keyword>
<proteinExistence type="predicted"/>
<accession>A0ABN2GT49</accession>
<dbReference type="EMBL" id="BAAANF010000006">
    <property type="protein sequence ID" value="GAA1676393.1"/>
    <property type="molecule type" value="Genomic_DNA"/>
</dbReference>
<feature type="region of interest" description="Disordered" evidence="1">
    <location>
        <begin position="1"/>
        <end position="34"/>
    </location>
</feature>
<comment type="caution">
    <text evidence="2">The sequence shown here is derived from an EMBL/GenBank/DDBJ whole genome shotgun (WGS) entry which is preliminary data.</text>
</comment>
<feature type="compositionally biased region" description="Basic and acidic residues" evidence="1">
    <location>
        <begin position="48"/>
        <end position="62"/>
    </location>
</feature>
<reference evidence="2 3" key="1">
    <citation type="journal article" date="2019" name="Int. J. Syst. Evol. Microbiol.">
        <title>The Global Catalogue of Microorganisms (GCM) 10K type strain sequencing project: providing services to taxonomists for standard genome sequencing and annotation.</title>
        <authorList>
            <consortium name="The Broad Institute Genomics Platform"/>
            <consortium name="The Broad Institute Genome Sequencing Center for Infectious Disease"/>
            <person name="Wu L."/>
            <person name="Ma J."/>
        </authorList>
    </citation>
    <scope>NUCLEOTIDE SEQUENCE [LARGE SCALE GENOMIC DNA]</scope>
    <source>
        <strain evidence="2 3">JCM 14307</strain>
    </source>
</reference>
<gene>
    <name evidence="2" type="ORF">GCM10009745_19530</name>
</gene>
<name>A0ABN2GT49_9ACTN</name>